<dbReference type="GO" id="GO:0016301">
    <property type="term" value="F:kinase activity"/>
    <property type="evidence" value="ECO:0007669"/>
    <property type="project" value="UniProtKB-KW"/>
</dbReference>
<dbReference type="Gene3D" id="3.40.50.300">
    <property type="entry name" value="P-loop containing nucleotide triphosphate hydrolases"/>
    <property type="match status" value="1"/>
</dbReference>
<dbReference type="STRING" id="1603606.DSOUD_1395"/>
<dbReference type="PATRIC" id="fig|1603606.3.peg.1523"/>
<dbReference type="AlphaFoldDB" id="A0A0M4DGU7"/>
<dbReference type="InterPro" id="IPR027417">
    <property type="entry name" value="P-loop_NTPase"/>
</dbReference>
<dbReference type="KEGG" id="des:DSOUD_1395"/>
<evidence type="ECO:0000313" key="2">
    <source>
        <dbReference type="Proteomes" id="UP000057158"/>
    </source>
</evidence>
<keyword evidence="1" id="KW-0808">Transferase</keyword>
<proteinExistence type="predicted"/>
<dbReference type="InterPro" id="IPR011009">
    <property type="entry name" value="Kinase-like_dom_sf"/>
</dbReference>
<dbReference type="PANTHER" id="PTHR43883:SF1">
    <property type="entry name" value="GLUCONOKINASE"/>
    <property type="match status" value="1"/>
</dbReference>
<accession>A0A0M4DGU7</accession>
<evidence type="ECO:0000313" key="1">
    <source>
        <dbReference type="EMBL" id="ALC16175.1"/>
    </source>
</evidence>
<dbReference type="OrthoDB" id="9810277at2"/>
<dbReference type="Proteomes" id="UP000057158">
    <property type="component" value="Chromosome"/>
</dbReference>
<dbReference type="Pfam" id="PF13671">
    <property type="entry name" value="AAA_33"/>
    <property type="match status" value="1"/>
</dbReference>
<sequence>MDYPALHKALLRPEAYPEGTGPVTYRETHISHLYFTPSHVYKVKKGVDFGFLNFTTLDRRRFYCEEEIRLNSRFCPGTYLGVIEIRRQGETVAVGGPGELVDYAVRMKRLPEDRMLSRRLQENAPDLPSDMERIARRIASLHLASEVCRMDGGQPNLEIVKQNWRENFLQTETFIGRTLPAQAHAFLSGYVADFLEENAAILHEREEQGFVRDGHGDLHVEHICLGEPICIFDCIEFSRRFRVADVAADLAFLLMDLEFRGRRDLARLLLGTYLEAVGGDPGTPPLLPFYKIYRAFVRGKVESLLSDDPTAEEELRSRSAREAQRYFNLALGYLCPPALILTCGRMGVGKTTLASSLSRALGARLLRSDVLRKELVGLSPLERCESPFGGGIYSEDLNRKTYAALLTAALGKTGEESVIVDASFARAADRRLFQERAGRAGRRCFLLHLVCDEETALLRLDRRRAEGDDASDGRRALFDRQGAAFDAVTEGKNMIRVDTTDPVDYNVALILCALLAPTGTPS</sequence>
<keyword evidence="1" id="KW-0418">Kinase</keyword>
<reference evidence="1 2" key="1">
    <citation type="submission" date="2015-07" db="EMBL/GenBank/DDBJ databases">
        <title>Isolation and Genomic Characterization of a Novel Halophilic Metal-Reducing Deltaproteobacterium from the Deep Subsurface.</title>
        <authorList>
            <person name="Badalamenti J.P."/>
            <person name="Summers Z.M."/>
            <person name="Gralnick J.A."/>
            <person name="Bond D.R."/>
        </authorList>
    </citation>
    <scope>NUCLEOTIDE SEQUENCE [LARGE SCALE GENOMIC DNA]</scope>
    <source>
        <strain evidence="1 2">WTL</strain>
    </source>
</reference>
<dbReference type="SUPFAM" id="SSF52540">
    <property type="entry name" value="P-loop containing nucleoside triphosphate hydrolases"/>
    <property type="match status" value="1"/>
</dbReference>
<name>A0A0M4DGU7_9BACT</name>
<protein>
    <submittedName>
        <fullName evidence="1">Putative kinase</fullName>
    </submittedName>
</protein>
<dbReference type="PANTHER" id="PTHR43883">
    <property type="entry name" value="SLR0207 PROTEIN"/>
    <property type="match status" value="1"/>
</dbReference>
<dbReference type="SUPFAM" id="SSF56112">
    <property type="entry name" value="Protein kinase-like (PK-like)"/>
    <property type="match status" value="1"/>
</dbReference>
<dbReference type="EMBL" id="CP010802">
    <property type="protein sequence ID" value="ALC16175.1"/>
    <property type="molecule type" value="Genomic_DNA"/>
</dbReference>
<gene>
    <name evidence="1" type="ORF">DSOUD_1395</name>
</gene>
<dbReference type="RefSeq" id="WP_053550314.1">
    <property type="nucleotide sequence ID" value="NZ_CP010802.1"/>
</dbReference>
<organism evidence="1 2">
    <name type="scientific">Desulfuromonas soudanensis</name>
    <dbReference type="NCBI Taxonomy" id="1603606"/>
    <lineage>
        <taxon>Bacteria</taxon>
        <taxon>Pseudomonadati</taxon>
        <taxon>Thermodesulfobacteriota</taxon>
        <taxon>Desulfuromonadia</taxon>
        <taxon>Desulfuromonadales</taxon>
        <taxon>Desulfuromonadaceae</taxon>
        <taxon>Desulfuromonas</taxon>
    </lineage>
</organism>
<keyword evidence="2" id="KW-1185">Reference proteome</keyword>
<dbReference type="InterPro" id="IPR052732">
    <property type="entry name" value="Cell-binding_unc_protein"/>
</dbReference>